<feature type="chain" id="PRO_5016834060" description="DUF2147 domain-containing protein" evidence="1">
    <location>
        <begin position="26"/>
        <end position="158"/>
    </location>
</feature>
<comment type="caution">
    <text evidence="2">The sequence shown here is derived from an EMBL/GenBank/DDBJ whole genome shotgun (WGS) entry which is preliminary data.</text>
</comment>
<feature type="signal peptide" evidence="1">
    <location>
        <begin position="1"/>
        <end position="25"/>
    </location>
</feature>
<keyword evidence="3" id="KW-1185">Reference proteome</keyword>
<dbReference type="EMBL" id="LXQD01000315">
    <property type="protein sequence ID" value="RCJ25192.1"/>
    <property type="molecule type" value="Genomic_DNA"/>
</dbReference>
<proteinExistence type="predicted"/>
<name>A0A367QPR4_9NOSO</name>
<evidence type="ECO:0000313" key="2">
    <source>
        <dbReference type="EMBL" id="RCJ25192.1"/>
    </source>
</evidence>
<sequence length="158" mass="17293">MLKRSLTLAAASAALTAALVSPAMAAPADFIGTWVNKDANTRGVTRLVITSAGGNKLNIQVFGQCHPTDCDWGTTSLVTYGLNVQDSNHKYATANYNKSFANSFLTFSSTGTEVMLQGYTQFVDNSGRQNYYSREYFQRTPRVRVPADIRTLPISPIR</sequence>
<reference evidence="2" key="1">
    <citation type="submission" date="2016-04" db="EMBL/GenBank/DDBJ databases">
        <authorList>
            <person name="Tabuchi Yagui T.R."/>
        </authorList>
    </citation>
    <scope>NUCLEOTIDE SEQUENCE [LARGE SCALE GENOMIC DNA]</scope>
    <source>
        <strain evidence="2">NIES-26</strain>
    </source>
</reference>
<evidence type="ECO:0008006" key="4">
    <source>
        <dbReference type="Google" id="ProtNLM"/>
    </source>
</evidence>
<evidence type="ECO:0000256" key="1">
    <source>
        <dbReference type="SAM" id="SignalP"/>
    </source>
</evidence>
<keyword evidence="1" id="KW-0732">Signal</keyword>
<evidence type="ECO:0000313" key="3">
    <source>
        <dbReference type="Proteomes" id="UP000252107"/>
    </source>
</evidence>
<gene>
    <name evidence="2" type="ORF">A6770_28030</name>
</gene>
<organism evidence="2 3">
    <name type="scientific">Nostoc minutum NIES-26</name>
    <dbReference type="NCBI Taxonomy" id="1844469"/>
    <lineage>
        <taxon>Bacteria</taxon>
        <taxon>Bacillati</taxon>
        <taxon>Cyanobacteriota</taxon>
        <taxon>Cyanophyceae</taxon>
        <taxon>Nostocales</taxon>
        <taxon>Nostocaceae</taxon>
        <taxon>Nostoc</taxon>
    </lineage>
</organism>
<accession>A0A367QPR4</accession>
<protein>
    <recommendedName>
        <fullName evidence="4">DUF2147 domain-containing protein</fullName>
    </recommendedName>
</protein>
<dbReference type="AlphaFoldDB" id="A0A367QPR4"/>
<dbReference type="Proteomes" id="UP000252107">
    <property type="component" value="Unassembled WGS sequence"/>
</dbReference>